<feature type="transmembrane region" description="Helical" evidence="1">
    <location>
        <begin position="136"/>
        <end position="161"/>
    </location>
</feature>
<dbReference type="CDD" id="cd03396">
    <property type="entry name" value="PAP2_like_6"/>
    <property type="match status" value="1"/>
</dbReference>
<organism evidence="3 4">
    <name type="scientific">Lacticaseibacillus manihotivorans DSM 13343 = JCM 12514</name>
    <dbReference type="NCBI Taxonomy" id="1423769"/>
    <lineage>
        <taxon>Bacteria</taxon>
        <taxon>Bacillati</taxon>
        <taxon>Bacillota</taxon>
        <taxon>Bacilli</taxon>
        <taxon>Lactobacillales</taxon>
        <taxon>Lactobacillaceae</taxon>
        <taxon>Lacticaseibacillus</taxon>
    </lineage>
</organism>
<dbReference type="OrthoDB" id="1653251at2"/>
<feature type="transmembrane region" description="Helical" evidence="1">
    <location>
        <begin position="290"/>
        <end position="312"/>
    </location>
</feature>
<name>A0A0R1QB55_9LACO</name>
<protein>
    <submittedName>
        <fullName evidence="3">Membrane-associated phospholipid phosphatase</fullName>
    </submittedName>
</protein>
<keyword evidence="1" id="KW-0812">Transmembrane</keyword>
<feature type="transmembrane region" description="Helical" evidence="1">
    <location>
        <begin position="55"/>
        <end position="76"/>
    </location>
</feature>
<dbReference type="Gene3D" id="1.20.144.10">
    <property type="entry name" value="Phosphatidic acid phosphatase type 2/haloperoxidase"/>
    <property type="match status" value="1"/>
</dbReference>
<sequence length="329" mass="36153">MLNQERQASRFSQRLFYVTAIILISVLILAAGFDWQISQFFGNMNDPIATTFQDIGLWTSPLVVMLACNIVAHAGVRASNWPWYVRAIAVVGSTLFAGYELWSGYLKYAMMMVLTSVKDIQAGKPMGMANSDGGSLALPGALSISLFILLYVAVCGVAQYWLARKSDDDLQHLVRVALVAALVVLLADTVINTMKTTWGRFRPYELLAGDPTKYTPWFHINGADGHMSFPSGHTETAALSLLFPLFVDRKNARLQRLVFWLAHGYGIAMAISRVRILAHFTGDVTTSLVIVWSVILLVTTVANLPLVNWVALPQRKSSKSTQAASPAAE</sequence>
<evidence type="ECO:0000313" key="3">
    <source>
        <dbReference type="EMBL" id="KRL41904.1"/>
    </source>
</evidence>
<keyword evidence="4" id="KW-1185">Reference proteome</keyword>
<evidence type="ECO:0000313" key="4">
    <source>
        <dbReference type="Proteomes" id="UP000051790"/>
    </source>
</evidence>
<gene>
    <name evidence="3" type="ORF">FD01_GL002101</name>
</gene>
<evidence type="ECO:0000259" key="2">
    <source>
        <dbReference type="SMART" id="SM00014"/>
    </source>
</evidence>
<comment type="caution">
    <text evidence="3">The sequence shown here is derived from an EMBL/GenBank/DDBJ whole genome shotgun (WGS) entry which is preliminary data.</text>
</comment>
<dbReference type="InterPro" id="IPR036938">
    <property type="entry name" value="PAP2/HPO_sf"/>
</dbReference>
<feature type="transmembrane region" description="Helical" evidence="1">
    <location>
        <begin position="83"/>
        <end position="102"/>
    </location>
</feature>
<dbReference type="Pfam" id="PF01569">
    <property type="entry name" value="PAP2"/>
    <property type="match status" value="1"/>
</dbReference>
<feature type="transmembrane region" description="Helical" evidence="1">
    <location>
        <begin position="15"/>
        <end position="35"/>
    </location>
</feature>
<dbReference type="AlphaFoldDB" id="A0A0R1QB55"/>
<dbReference type="RefSeq" id="WP_056964652.1">
    <property type="nucleotide sequence ID" value="NZ_AZEU01000240.1"/>
</dbReference>
<feature type="domain" description="Phosphatidic acid phosphatase type 2/haloperoxidase" evidence="2">
    <location>
        <begin position="176"/>
        <end position="299"/>
    </location>
</feature>
<feature type="transmembrane region" description="Helical" evidence="1">
    <location>
        <begin position="258"/>
        <end position="278"/>
    </location>
</feature>
<evidence type="ECO:0000256" key="1">
    <source>
        <dbReference type="SAM" id="Phobius"/>
    </source>
</evidence>
<dbReference type="InterPro" id="IPR000326">
    <property type="entry name" value="PAP2/HPO"/>
</dbReference>
<proteinExistence type="predicted"/>
<dbReference type="SUPFAM" id="SSF48317">
    <property type="entry name" value="Acid phosphatase/Vanadium-dependent haloperoxidase"/>
    <property type="match status" value="1"/>
</dbReference>
<accession>A0A0R1QB55</accession>
<dbReference type="Proteomes" id="UP000051790">
    <property type="component" value="Unassembled WGS sequence"/>
</dbReference>
<dbReference type="PATRIC" id="fig|1423769.4.peg.2259"/>
<dbReference type="SMART" id="SM00014">
    <property type="entry name" value="acidPPc"/>
    <property type="match status" value="1"/>
</dbReference>
<keyword evidence="1" id="KW-1133">Transmembrane helix</keyword>
<dbReference type="EMBL" id="AZEU01000240">
    <property type="protein sequence ID" value="KRL41904.1"/>
    <property type="molecule type" value="Genomic_DNA"/>
</dbReference>
<keyword evidence="1" id="KW-0472">Membrane</keyword>
<reference evidence="3 4" key="1">
    <citation type="journal article" date="2015" name="Genome Announc.">
        <title>Expanding the biotechnology potential of lactobacilli through comparative genomics of 213 strains and associated genera.</title>
        <authorList>
            <person name="Sun Z."/>
            <person name="Harris H.M."/>
            <person name="McCann A."/>
            <person name="Guo C."/>
            <person name="Argimon S."/>
            <person name="Zhang W."/>
            <person name="Yang X."/>
            <person name="Jeffery I.B."/>
            <person name="Cooney J.C."/>
            <person name="Kagawa T.F."/>
            <person name="Liu W."/>
            <person name="Song Y."/>
            <person name="Salvetti E."/>
            <person name="Wrobel A."/>
            <person name="Rasinkangas P."/>
            <person name="Parkhill J."/>
            <person name="Rea M.C."/>
            <person name="O'Sullivan O."/>
            <person name="Ritari J."/>
            <person name="Douillard F.P."/>
            <person name="Paul Ross R."/>
            <person name="Yang R."/>
            <person name="Briner A.E."/>
            <person name="Felis G.E."/>
            <person name="de Vos W.M."/>
            <person name="Barrangou R."/>
            <person name="Klaenhammer T.R."/>
            <person name="Caufield P.W."/>
            <person name="Cui Y."/>
            <person name="Zhang H."/>
            <person name="O'Toole P.W."/>
        </authorList>
    </citation>
    <scope>NUCLEOTIDE SEQUENCE [LARGE SCALE GENOMIC DNA]</scope>
    <source>
        <strain evidence="3 4">DSM 13343</strain>
    </source>
</reference>